<feature type="region of interest" description="Disordered" evidence="9">
    <location>
        <begin position="234"/>
        <end position="263"/>
    </location>
</feature>
<name>Q2UQ45_ASPOR</name>
<evidence type="ECO:0000256" key="3">
    <source>
        <dbReference type="ARBA" id="ARBA00022670"/>
    </source>
</evidence>
<evidence type="ECO:0000256" key="9">
    <source>
        <dbReference type="SAM" id="MobiDB-lite"/>
    </source>
</evidence>
<dbReference type="SUPFAM" id="SSF102712">
    <property type="entry name" value="JAB1/MPN domain"/>
    <property type="match status" value="1"/>
</dbReference>
<evidence type="ECO:0000256" key="2">
    <source>
        <dbReference type="ARBA" id="ARBA00010981"/>
    </source>
</evidence>
<keyword evidence="8" id="KW-0482">Metalloprotease</keyword>
<dbReference type="CDD" id="cd08066">
    <property type="entry name" value="MPN_AMSH_like"/>
    <property type="match status" value="1"/>
</dbReference>
<feature type="region of interest" description="Disordered" evidence="9">
    <location>
        <begin position="124"/>
        <end position="149"/>
    </location>
</feature>
<comment type="similarity">
    <text evidence="2">Belongs to the peptidase M67C family.</text>
</comment>
<dbReference type="InterPro" id="IPR044098">
    <property type="entry name" value="STAMBP/STALP-like_MPN"/>
</dbReference>
<dbReference type="GO" id="GO:0140492">
    <property type="term" value="F:metal-dependent deubiquitinase activity"/>
    <property type="evidence" value="ECO:0007669"/>
    <property type="project" value="EnsemblFungi"/>
</dbReference>
<evidence type="ECO:0000256" key="7">
    <source>
        <dbReference type="ARBA" id="ARBA00022833"/>
    </source>
</evidence>
<organism evidence="11 12">
    <name type="scientific">Aspergillus oryzae (strain ATCC 42149 / RIB 40)</name>
    <name type="common">Yellow koji mold</name>
    <dbReference type="NCBI Taxonomy" id="510516"/>
    <lineage>
        <taxon>Eukaryota</taxon>
        <taxon>Fungi</taxon>
        <taxon>Dikarya</taxon>
        <taxon>Ascomycota</taxon>
        <taxon>Pezizomycotina</taxon>
        <taxon>Eurotiomycetes</taxon>
        <taxon>Eurotiomycetidae</taxon>
        <taxon>Eurotiales</taxon>
        <taxon>Aspergillaceae</taxon>
        <taxon>Aspergillus</taxon>
        <taxon>Aspergillus subgen. Circumdati</taxon>
    </lineage>
</organism>
<feature type="compositionally biased region" description="Polar residues" evidence="9">
    <location>
        <begin position="135"/>
        <end position="148"/>
    </location>
</feature>
<keyword evidence="5" id="KW-0833">Ubl conjugation pathway</keyword>
<dbReference type="RefSeq" id="XP_023089346.1">
    <property type="nucleotide sequence ID" value="XM_023237715.1"/>
</dbReference>
<dbReference type="PANTHER" id="PTHR12947:SF13">
    <property type="entry name" value="FI19924P1"/>
    <property type="match status" value="1"/>
</dbReference>
<dbReference type="GO" id="GO:0070536">
    <property type="term" value="P:protein K63-linked deubiquitination"/>
    <property type="evidence" value="ECO:0007669"/>
    <property type="project" value="InterPro"/>
</dbReference>
<keyword evidence="7" id="KW-0862">Zinc</keyword>
<dbReference type="STRING" id="510516.Q2UQ45"/>
<comment type="cofactor">
    <cofactor evidence="1">
        <name>Zn(2+)</name>
        <dbReference type="ChEBI" id="CHEBI:29105"/>
    </cofactor>
</comment>
<dbReference type="PANTHER" id="PTHR12947">
    <property type="entry name" value="AMSH-LIKE PROTEASE"/>
    <property type="match status" value="1"/>
</dbReference>
<evidence type="ECO:0000313" key="12">
    <source>
        <dbReference type="Proteomes" id="UP000006564"/>
    </source>
</evidence>
<reference evidence="11 12" key="1">
    <citation type="journal article" date="2005" name="Nature">
        <title>Genome sequencing and analysis of Aspergillus oryzae.</title>
        <authorList>
            <person name="Machida M."/>
            <person name="Asai K."/>
            <person name="Sano M."/>
            <person name="Tanaka T."/>
            <person name="Kumagai T."/>
            <person name="Terai G."/>
            <person name="Kusumoto K."/>
            <person name="Arima T."/>
            <person name="Akita O."/>
            <person name="Kashiwagi Y."/>
            <person name="Abe K."/>
            <person name="Gomi K."/>
            <person name="Horiuchi H."/>
            <person name="Kitamoto K."/>
            <person name="Kobayashi T."/>
            <person name="Takeuchi M."/>
            <person name="Denning D.W."/>
            <person name="Galagan J.E."/>
            <person name="Nierman W.C."/>
            <person name="Yu J."/>
            <person name="Archer D.B."/>
            <person name="Bennett J.W."/>
            <person name="Bhatnagar D."/>
            <person name="Cleveland T.E."/>
            <person name="Fedorova N.D."/>
            <person name="Gotoh O."/>
            <person name="Horikawa H."/>
            <person name="Hosoyama A."/>
            <person name="Ichinomiya M."/>
            <person name="Igarashi R."/>
            <person name="Iwashita K."/>
            <person name="Juvvadi P.R."/>
            <person name="Kato M."/>
            <person name="Kato Y."/>
            <person name="Kin T."/>
            <person name="Kokubun A."/>
            <person name="Maeda H."/>
            <person name="Maeyama N."/>
            <person name="Maruyama J."/>
            <person name="Nagasaki H."/>
            <person name="Nakajima T."/>
            <person name="Oda K."/>
            <person name="Okada K."/>
            <person name="Paulsen I."/>
            <person name="Sakamoto K."/>
            <person name="Sawano T."/>
            <person name="Takahashi M."/>
            <person name="Takase K."/>
            <person name="Terabayashi Y."/>
            <person name="Wortman J."/>
            <person name="Yamada O."/>
            <person name="Yamagata Y."/>
            <person name="Anazawa H."/>
            <person name="Hata Y."/>
            <person name="Koide Y."/>
            <person name="Komori T."/>
            <person name="Koyama Y."/>
            <person name="Minetoki T."/>
            <person name="Suharnan S."/>
            <person name="Tanaka A."/>
            <person name="Isono K."/>
            <person name="Kuhara S."/>
            <person name="Ogasawara N."/>
            <person name="Kikuchi H."/>
        </authorList>
    </citation>
    <scope>NUCLEOTIDE SEQUENCE [LARGE SCALE GENOMIC DNA]</scope>
    <source>
        <strain evidence="12">ATCC 42149 / RIB 40</strain>
    </source>
</reference>
<keyword evidence="3" id="KW-0645">Protease</keyword>
<dbReference type="Pfam" id="PF08969">
    <property type="entry name" value="USP8_dimer"/>
    <property type="match status" value="1"/>
</dbReference>
<dbReference type="PROSITE" id="PS50249">
    <property type="entry name" value="MPN"/>
    <property type="match status" value="1"/>
</dbReference>
<dbReference type="GO" id="GO:0043130">
    <property type="term" value="F:ubiquitin binding"/>
    <property type="evidence" value="ECO:0007669"/>
    <property type="project" value="EnsemblFungi"/>
</dbReference>
<gene>
    <name evidence="11" type="ORF">AO090005001395</name>
</gene>
<dbReference type="Pfam" id="PF01398">
    <property type="entry name" value="JAB"/>
    <property type="match status" value="1"/>
</dbReference>
<dbReference type="HOGENOM" id="CLU_023304_4_0_1"/>
<evidence type="ECO:0000256" key="6">
    <source>
        <dbReference type="ARBA" id="ARBA00022801"/>
    </source>
</evidence>
<dbReference type="GO" id="GO:0005768">
    <property type="term" value="C:endosome"/>
    <property type="evidence" value="ECO:0007669"/>
    <property type="project" value="TreeGrafter"/>
</dbReference>
<dbReference type="GO" id="GO:0016020">
    <property type="term" value="C:membrane"/>
    <property type="evidence" value="ECO:0007669"/>
    <property type="project" value="TreeGrafter"/>
</dbReference>
<dbReference type="InterPro" id="IPR037518">
    <property type="entry name" value="MPN"/>
</dbReference>
<dbReference type="Proteomes" id="UP000006564">
    <property type="component" value="Chromosome 1"/>
</dbReference>
<dbReference type="GO" id="GO:0061578">
    <property type="term" value="F:K63-linked deubiquitinase activity"/>
    <property type="evidence" value="ECO:0007669"/>
    <property type="project" value="EnsemblFungi"/>
</dbReference>
<dbReference type="FunFam" id="3.40.140.10:FF:000033">
    <property type="entry name" value="AMSH-like protease sst2"/>
    <property type="match status" value="1"/>
</dbReference>
<evidence type="ECO:0000256" key="8">
    <source>
        <dbReference type="ARBA" id="ARBA00023049"/>
    </source>
</evidence>
<dbReference type="InterPro" id="IPR000555">
    <property type="entry name" value="JAMM/MPN+_dom"/>
</dbReference>
<dbReference type="GO" id="GO:0120113">
    <property type="term" value="P:cytoplasm to vacuole targeting by the NVT pathway"/>
    <property type="evidence" value="ECO:0007669"/>
    <property type="project" value="EnsemblFungi"/>
</dbReference>
<dbReference type="GO" id="GO:0043328">
    <property type="term" value="P:protein transport to vacuole involved in ubiquitin-dependent protein catabolic process via the multivesicular body sorting pathway"/>
    <property type="evidence" value="ECO:0007669"/>
    <property type="project" value="EnsemblFungi"/>
</dbReference>
<keyword evidence="12" id="KW-1185">Reference proteome</keyword>
<dbReference type="SUPFAM" id="SSF140856">
    <property type="entry name" value="USP8 N-terminal domain-like"/>
    <property type="match status" value="1"/>
</dbReference>
<dbReference type="AlphaFoldDB" id="Q2UQ45"/>
<feature type="domain" description="MPN" evidence="10">
    <location>
        <begin position="284"/>
        <end position="411"/>
    </location>
</feature>
<dbReference type="GO" id="GO:0070530">
    <property type="term" value="F:K63-linked polyubiquitin modification-dependent protein binding"/>
    <property type="evidence" value="ECO:0007669"/>
    <property type="project" value="EnsemblFungi"/>
</dbReference>
<dbReference type="GeneID" id="5990267"/>
<keyword evidence="6" id="KW-0378">Hydrolase</keyword>
<dbReference type="OMA" id="SWGVFRL"/>
<dbReference type="FunFam" id="1.20.58.80:FF:000024">
    <property type="entry name" value="Endosome-associated ubiquitin isopeptidase (AmsH)"/>
    <property type="match status" value="1"/>
</dbReference>
<dbReference type="EMBL" id="AP007151">
    <property type="protein sequence ID" value="BAE56320.1"/>
    <property type="molecule type" value="Genomic_DNA"/>
</dbReference>
<dbReference type="GO" id="GO:0008270">
    <property type="term" value="F:zinc ion binding"/>
    <property type="evidence" value="ECO:0007669"/>
    <property type="project" value="EnsemblFungi"/>
</dbReference>
<evidence type="ECO:0000256" key="5">
    <source>
        <dbReference type="ARBA" id="ARBA00022786"/>
    </source>
</evidence>
<dbReference type="Gene3D" id="1.20.58.80">
    <property type="entry name" value="Phosphotransferase system, lactose/cellobiose-type IIA subunit"/>
    <property type="match status" value="1"/>
</dbReference>
<evidence type="ECO:0000256" key="4">
    <source>
        <dbReference type="ARBA" id="ARBA00022723"/>
    </source>
</evidence>
<protein>
    <submittedName>
        <fullName evidence="11">DNA, SC005</fullName>
    </submittedName>
</protein>
<dbReference type="Gene3D" id="3.40.140.10">
    <property type="entry name" value="Cytidine Deaminase, domain 2"/>
    <property type="match status" value="1"/>
</dbReference>
<dbReference type="MEROPS" id="M67.A06"/>
<evidence type="ECO:0000256" key="1">
    <source>
        <dbReference type="ARBA" id="ARBA00001947"/>
    </source>
</evidence>
<proteinExistence type="inferred from homology"/>
<dbReference type="InterPro" id="IPR015063">
    <property type="entry name" value="USP8_dimer"/>
</dbReference>
<evidence type="ECO:0000313" key="11">
    <source>
        <dbReference type="EMBL" id="BAE56320.1"/>
    </source>
</evidence>
<keyword evidence="4" id="KW-0479">Metal-binding</keyword>
<dbReference type="SMART" id="SM00232">
    <property type="entry name" value="JAB_MPN"/>
    <property type="match status" value="1"/>
</dbReference>
<accession>Q2UQ45</accession>
<sequence length="461" mass="51440">MASHMPPATGAGASAPRKVEEITQMAQNYDYNPSIPLRYWLRTAATLLREARIYEREGHDEQAYFLLFRHAQLVLVNLAKHSEAKDEQNRKALMEAEKEVSRNLEKLEILRPRINKRHKRYTELMNDRQARSPPLGTNHTAPNQQQPQDPALVGVAEPLEAGENRDLAVKLARTEIHRRATARKAVRQAGITPQEEQRRRTAGIWGDWENALDKNGPETDNDLSRRIQNISTPLTSAAQTQAPAPPAKVKPVADGGDGRSNLDPSSFTFKPSAYLENGTPLRTVFLPPELRSTFLSLAASNTRRNLETCGILCGTLISNALFISRLLIPEQTSTSDTCETVNETAIFEYCDSEDLMILGWIHTHPTQTCFMSSRDLHTHSGYQVMLPESIAIVCAPSKTPDWGVFRLTDPPGLKTVLNCTQPGLFHPHAETNTYTDALRPGHVFEAKGLEFETVDLRPNGS</sequence>
<dbReference type="KEGG" id="aor:AO090005001395"/>
<evidence type="ECO:0000259" key="10">
    <source>
        <dbReference type="PROSITE" id="PS50249"/>
    </source>
</evidence>